<comment type="catalytic activity">
    <reaction evidence="9">
        <text>Hydrolyzes the peptide bond -P2-(S-farnesyl or geranylgeranyl)C-P1'-P2'-P3'-COOH where P1' and P2' are amino acids with aliphatic sidechains and P3' is any C-terminal residue.</text>
        <dbReference type="EC" id="3.4.26.1"/>
    </reaction>
</comment>
<dbReference type="Proteomes" id="UP000094801">
    <property type="component" value="Unassembled WGS sequence"/>
</dbReference>
<comment type="subcellular location">
    <subcellularLocation>
        <location evidence="1">Endoplasmic reticulum membrane</location>
        <topology evidence="1">Multi-pass membrane protein</topology>
    </subcellularLocation>
</comment>
<evidence type="ECO:0000256" key="8">
    <source>
        <dbReference type="ARBA" id="ARBA00023136"/>
    </source>
</evidence>
<evidence type="ECO:0000313" key="14">
    <source>
        <dbReference type="Proteomes" id="UP000094801"/>
    </source>
</evidence>
<organism evidence="13 14">
    <name type="scientific">[Candida] arabinofermentans NRRL YB-2248</name>
    <dbReference type="NCBI Taxonomy" id="983967"/>
    <lineage>
        <taxon>Eukaryota</taxon>
        <taxon>Fungi</taxon>
        <taxon>Dikarya</taxon>
        <taxon>Ascomycota</taxon>
        <taxon>Saccharomycotina</taxon>
        <taxon>Pichiomycetes</taxon>
        <taxon>Pichiales</taxon>
        <taxon>Pichiaceae</taxon>
        <taxon>Ogataea</taxon>
        <taxon>Ogataea/Candida clade</taxon>
    </lineage>
</organism>
<dbReference type="GO" id="GO:0005789">
    <property type="term" value="C:endoplasmic reticulum membrane"/>
    <property type="evidence" value="ECO:0007669"/>
    <property type="project" value="UniProtKB-SubCell"/>
</dbReference>
<evidence type="ECO:0000256" key="10">
    <source>
        <dbReference type="ARBA" id="ARBA00049729"/>
    </source>
</evidence>
<accession>A0A1E4T584</accession>
<keyword evidence="6" id="KW-0256">Endoplasmic reticulum</keyword>
<evidence type="ECO:0000313" key="13">
    <source>
        <dbReference type="EMBL" id="ODV86905.1"/>
    </source>
</evidence>
<keyword evidence="14" id="KW-1185">Reference proteome</keyword>
<dbReference type="STRING" id="983967.A0A1E4T584"/>
<feature type="transmembrane region" description="Helical" evidence="11">
    <location>
        <begin position="198"/>
        <end position="217"/>
    </location>
</feature>
<protein>
    <recommendedName>
        <fullName evidence="10">intramembrane prenyl-peptidase Rce1</fullName>
        <ecNumber evidence="10">3.4.26.1</ecNumber>
    </recommendedName>
</protein>
<proteinExistence type="inferred from homology"/>
<evidence type="ECO:0000256" key="9">
    <source>
        <dbReference type="ARBA" id="ARBA00047280"/>
    </source>
</evidence>
<sequence>MVTQLQATVVYATLVSASYVICLYFRAPSGSRNSDVVIRSRLIRVTAITLSNMLILPYVMVNVLHTAKSYSDVVRYMGLIPTHNTFMDIVKVLGLFITLFAGPVVETFSWGLDSFVEGVLNYPLLQITRDFISAPITEELVYTSVTMALFTPFLPLVDGYQGLDSSGVDIMKLVTWTPLLFGFAHLHHAYGSLKSGKYPAVFVMLNTLIQLTYTTMFGLLTNLIFLGTGSIWCCVIIHCWCNLNGLPKLSVDGSGEFKLLYYALLLVGVIFFKNGFWSTVIGHDSIINWAALSQK</sequence>
<dbReference type="PANTHER" id="PTHR13046">
    <property type="entry name" value="PROTEASE U48 CAAX PRENYL PROTEASE RCE1"/>
    <property type="match status" value="1"/>
</dbReference>
<feature type="transmembrane region" description="Helical" evidence="11">
    <location>
        <begin position="259"/>
        <end position="277"/>
    </location>
</feature>
<keyword evidence="3" id="KW-0645">Protease</keyword>
<dbReference type="GO" id="GO:0004222">
    <property type="term" value="F:metalloendopeptidase activity"/>
    <property type="evidence" value="ECO:0007669"/>
    <property type="project" value="InterPro"/>
</dbReference>
<name>A0A1E4T584_9ASCO</name>
<evidence type="ECO:0000256" key="2">
    <source>
        <dbReference type="ARBA" id="ARBA00006897"/>
    </source>
</evidence>
<evidence type="ECO:0000259" key="12">
    <source>
        <dbReference type="Pfam" id="PF02517"/>
    </source>
</evidence>
<evidence type="ECO:0000256" key="4">
    <source>
        <dbReference type="ARBA" id="ARBA00022692"/>
    </source>
</evidence>
<evidence type="ECO:0000256" key="11">
    <source>
        <dbReference type="SAM" id="Phobius"/>
    </source>
</evidence>
<dbReference type="OrthoDB" id="271604at2759"/>
<feature type="domain" description="CAAX prenyl protease 2/Lysostaphin resistance protein A-like" evidence="12">
    <location>
        <begin position="123"/>
        <end position="243"/>
    </location>
</feature>
<feature type="transmembrane region" description="Helical" evidence="11">
    <location>
        <begin position="85"/>
        <end position="105"/>
    </location>
</feature>
<keyword evidence="5" id="KW-0378">Hydrolase</keyword>
<dbReference type="InterPro" id="IPR003675">
    <property type="entry name" value="Rce1/LyrA-like_dom"/>
</dbReference>
<keyword evidence="4 11" id="KW-0812">Transmembrane</keyword>
<evidence type="ECO:0000256" key="7">
    <source>
        <dbReference type="ARBA" id="ARBA00022989"/>
    </source>
</evidence>
<feature type="transmembrane region" description="Helical" evidence="11">
    <location>
        <begin position="223"/>
        <end position="247"/>
    </location>
</feature>
<dbReference type="AlphaFoldDB" id="A0A1E4T584"/>
<gene>
    <name evidence="13" type="ORF">CANARDRAFT_195739</name>
</gene>
<dbReference type="InterPro" id="IPR039731">
    <property type="entry name" value="Rce1"/>
</dbReference>
<comment type="similarity">
    <text evidence="2">Belongs to the peptidase U48 family.</text>
</comment>
<dbReference type="EC" id="3.4.26.1" evidence="10"/>
<evidence type="ECO:0000256" key="5">
    <source>
        <dbReference type="ARBA" id="ARBA00022801"/>
    </source>
</evidence>
<feature type="transmembrane region" description="Helical" evidence="11">
    <location>
        <begin position="6"/>
        <end position="25"/>
    </location>
</feature>
<dbReference type="EMBL" id="KV453849">
    <property type="protein sequence ID" value="ODV86905.1"/>
    <property type="molecule type" value="Genomic_DNA"/>
</dbReference>
<dbReference type="GO" id="GO:0071586">
    <property type="term" value="P:CAAX-box protein processing"/>
    <property type="evidence" value="ECO:0007669"/>
    <property type="project" value="InterPro"/>
</dbReference>
<keyword evidence="7 11" id="KW-1133">Transmembrane helix</keyword>
<dbReference type="PANTHER" id="PTHR13046:SF0">
    <property type="entry name" value="CAAX PRENYL PROTEASE 2"/>
    <property type="match status" value="1"/>
</dbReference>
<reference evidence="14" key="1">
    <citation type="submission" date="2016-04" db="EMBL/GenBank/DDBJ databases">
        <title>Comparative genomics of biotechnologically important yeasts.</title>
        <authorList>
            <consortium name="DOE Joint Genome Institute"/>
            <person name="Riley R."/>
            <person name="Haridas S."/>
            <person name="Wolfe K.H."/>
            <person name="Lopes M.R."/>
            <person name="Hittinger C.T."/>
            <person name="Goker M."/>
            <person name="Salamov A."/>
            <person name="Wisecaver J."/>
            <person name="Long T.M."/>
            <person name="Aerts A.L."/>
            <person name="Barry K."/>
            <person name="Choi C."/>
            <person name="Clum A."/>
            <person name="Coughlan A.Y."/>
            <person name="Deshpande S."/>
            <person name="Douglass A.P."/>
            <person name="Hanson S.J."/>
            <person name="Klenk H.-P."/>
            <person name="Labutti K."/>
            <person name="Lapidus A."/>
            <person name="Lindquist E."/>
            <person name="Lipzen A."/>
            <person name="Meier-Kolthoff J.P."/>
            <person name="Ohm R.A."/>
            <person name="Otillar R.P."/>
            <person name="Pangilinan J."/>
            <person name="Peng Y."/>
            <person name="Rokas A."/>
            <person name="Rosa C.A."/>
            <person name="Scheuner C."/>
            <person name="Sibirny A.A."/>
            <person name="Slot J.C."/>
            <person name="Stielow J.B."/>
            <person name="Sun H."/>
            <person name="Kurtzman C.P."/>
            <person name="Blackwell M."/>
            <person name="Grigoriev I.V."/>
            <person name="Jeffries T.W."/>
        </authorList>
    </citation>
    <scope>NUCLEOTIDE SEQUENCE [LARGE SCALE GENOMIC DNA]</scope>
    <source>
        <strain evidence="14">NRRL YB-2248</strain>
    </source>
</reference>
<evidence type="ECO:0000256" key="1">
    <source>
        <dbReference type="ARBA" id="ARBA00004477"/>
    </source>
</evidence>
<dbReference type="Pfam" id="PF02517">
    <property type="entry name" value="Rce1-like"/>
    <property type="match status" value="1"/>
</dbReference>
<keyword evidence="8 11" id="KW-0472">Membrane</keyword>
<evidence type="ECO:0000256" key="3">
    <source>
        <dbReference type="ARBA" id="ARBA00022670"/>
    </source>
</evidence>
<evidence type="ECO:0000256" key="6">
    <source>
        <dbReference type="ARBA" id="ARBA00022824"/>
    </source>
</evidence>
<feature type="transmembrane region" description="Helical" evidence="11">
    <location>
        <begin position="45"/>
        <end position="65"/>
    </location>
</feature>